<keyword evidence="2" id="KW-1185">Reference proteome</keyword>
<dbReference type="Proteomes" id="UP001652660">
    <property type="component" value="Chromosome 4c"/>
</dbReference>
<feature type="compositionally biased region" description="Basic and acidic residues" evidence="1">
    <location>
        <begin position="160"/>
        <end position="176"/>
    </location>
</feature>
<dbReference type="SUPFAM" id="SSF56219">
    <property type="entry name" value="DNase I-like"/>
    <property type="match status" value="1"/>
</dbReference>
<evidence type="ECO:0000256" key="1">
    <source>
        <dbReference type="SAM" id="MobiDB-lite"/>
    </source>
</evidence>
<dbReference type="RefSeq" id="XP_071900881.1">
    <property type="nucleotide sequence ID" value="XM_072044780.1"/>
</dbReference>
<dbReference type="InterPro" id="IPR036691">
    <property type="entry name" value="Endo/exonu/phosph_ase_sf"/>
</dbReference>
<dbReference type="Gene3D" id="3.60.10.10">
    <property type="entry name" value="Endonuclease/exonuclease/phosphatase"/>
    <property type="match status" value="1"/>
</dbReference>
<dbReference type="PANTHER" id="PTHR33710">
    <property type="entry name" value="BNAC02G09200D PROTEIN"/>
    <property type="match status" value="1"/>
</dbReference>
<dbReference type="GeneID" id="140004655"/>
<sequence>MEKVKRILNFDNCFVLEAMNKSGGMCVMWNEETKVKDIKHSAFTIEVLLEDEEVKKEWWLIGIYASCDKQWGGRIREEWSFLDFRQFLQENHLIDIGFEGNPWTWCNQWQDGEIRQRLDRGLSSGASSNLFEQPKCTHVESLASDHSMLILDTNSGKGGRERSFSLTKDGSREKGWGRNGFVENSKNRISTLKQQLLEEKGSDAEGRNGRIVVLKNQGEEKRNKIGNLQRDDGSWTTDDKDIADEIAKYYRQLFRSTRTEGLEEVLEGIQRTITDQINVNLTRPVEENEIKVAVFAMNPNKAPGPDGMTPLFFQKF</sequence>
<feature type="region of interest" description="Disordered" evidence="1">
    <location>
        <begin position="160"/>
        <end position="179"/>
    </location>
</feature>
<organism evidence="2 3">
    <name type="scientific">Coffea arabica</name>
    <name type="common">Arabian coffee</name>
    <dbReference type="NCBI Taxonomy" id="13443"/>
    <lineage>
        <taxon>Eukaryota</taxon>
        <taxon>Viridiplantae</taxon>
        <taxon>Streptophyta</taxon>
        <taxon>Embryophyta</taxon>
        <taxon>Tracheophyta</taxon>
        <taxon>Spermatophyta</taxon>
        <taxon>Magnoliopsida</taxon>
        <taxon>eudicotyledons</taxon>
        <taxon>Gunneridae</taxon>
        <taxon>Pentapetalae</taxon>
        <taxon>asterids</taxon>
        <taxon>lamiids</taxon>
        <taxon>Gentianales</taxon>
        <taxon>Rubiaceae</taxon>
        <taxon>Ixoroideae</taxon>
        <taxon>Gardenieae complex</taxon>
        <taxon>Bertiereae - Coffeeae clade</taxon>
        <taxon>Coffeeae</taxon>
        <taxon>Coffea</taxon>
    </lineage>
</organism>
<evidence type="ECO:0000313" key="2">
    <source>
        <dbReference type="Proteomes" id="UP001652660"/>
    </source>
</evidence>
<dbReference type="PANTHER" id="PTHR33710:SF71">
    <property type="entry name" value="ENDONUCLEASE_EXONUCLEASE_PHOSPHATASE DOMAIN-CONTAINING PROTEIN"/>
    <property type="match status" value="1"/>
</dbReference>
<proteinExistence type="predicted"/>
<gene>
    <name evidence="3" type="primary">LOC140004655</name>
</gene>
<reference evidence="3" key="1">
    <citation type="submission" date="2025-08" db="UniProtKB">
        <authorList>
            <consortium name="RefSeq"/>
        </authorList>
    </citation>
    <scope>IDENTIFICATION</scope>
    <source>
        <tissue evidence="3">Leaves</tissue>
    </source>
</reference>
<evidence type="ECO:0000313" key="3">
    <source>
        <dbReference type="RefSeq" id="XP_071900881.1"/>
    </source>
</evidence>
<protein>
    <submittedName>
        <fullName evidence="3">Uncharacterized protein</fullName>
    </submittedName>
</protein>
<name>A0ABM4U0S8_COFAR</name>
<accession>A0ABM4U0S8</accession>